<evidence type="ECO:0000313" key="2">
    <source>
        <dbReference type="Proteomes" id="UP000095185"/>
    </source>
</evidence>
<dbReference type="InterPro" id="IPR029063">
    <property type="entry name" value="SAM-dependent_MTases_sf"/>
</dbReference>
<dbReference type="OrthoDB" id="1123183at2"/>
<accession>A0A1D8D7T8</accession>
<dbReference type="RefSeq" id="WP_069811200.1">
    <property type="nucleotide sequence ID" value="NZ_CP017305.1"/>
</dbReference>
<name>A0A1D8D7T8_CHLLM</name>
<dbReference type="AlphaFoldDB" id="A0A1D8D7T8"/>
<evidence type="ECO:0008006" key="3">
    <source>
        <dbReference type="Google" id="ProtNLM"/>
    </source>
</evidence>
<organism evidence="1 2">
    <name type="scientific">Chlorobaculum limnaeum</name>
    <dbReference type="NCBI Taxonomy" id="274537"/>
    <lineage>
        <taxon>Bacteria</taxon>
        <taxon>Pseudomonadati</taxon>
        <taxon>Chlorobiota</taxon>
        <taxon>Chlorobiia</taxon>
        <taxon>Chlorobiales</taxon>
        <taxon>Chlorobiaceae</taxon>
        <taxon>Chlorobaculum</taxon>
    </lineage>
</organism>
<dbReference type="Pfam" id="PF13489">
    <property type="entry name" value="Methyltransf_23"/>
    <property type="match status" value="1"/>
</dbReference>
<dbReference type="Proteomes" id="UP000095185">
    <property type="component" value="Chromosome"/>
</dbReference>
<keyword evidence="2" id="KW-1185">Reference proteome</keyword>
<evidence type="ECO:0000313" key="1">
    <source>
        <dbReference type="EMBL" id="AOS84914.1"/>
    </source>
</evidence>
<reference evidence="1" key="1">
    <citation type="submission" date="2016-09" db="EMBL/GenBank/DDBJ databases">
        <title>Genome sequence of Chlorobaculum limnaeum.</title>
        <authorList>
            <person name="Liu Z."/>
            <person name="Tank M."/>
            <person name="Bryant D.A."/>
        </authorList>
    </citation>
    <scope>NUCLEOTIDE SEQUENCE [LARGE SCALE GENOMIC DNA]</scope>
    <source>
        <strain evidence="1">DSM 1677</strain>
    </source>
</reference>
<dbReference type="EMBL" id="CP017305">
    <property type="protein sequence ID" value="AOS84914.1"/>
    <property type="molecule type" value="Genomic_DNA"/>
</dbReference>
<dbReference type="STRING" id="274537.BIU88_12715"/>
<dbReference type="Gene3D" id="3.40.50.150">
    <property type="entry name" value="Vaccinia Virus protein VP39"/>
    <property type="match status" value="1"/>
</dbReference>
<sequence>MTGGQEFRTVVDHAWSADPAHRMRWEKSLAFVRGSSALPLPLCAGLDIGDRTPATAMLEAHFGCRFDTTSVDLDTESLDVATRYPVVTAFEVIEHLYNPLHLLLEIRKTLDPAPTSRLFLSTPAWKPGFLQSPDHFHEMPKRSLAALLSRAGFEIVRNDEFGIRSPFFCLRGVRPMLRCIFEKIRIYELAARR</sequence>
<protein>
    <recommendedName>
        <fullName evidence="3">Methyltransferase type 11</fullName>
    </recommendedName>
</protein>
<gene>
    <name evidence="1" type="ORF">BIU88_12715</name>
</gene>
<dbReference type="SUPFAM" id="SSF53335">
    <property type="entry name" value="S-adenosyl-L-methionine-dependent methyltransferases"/>
    <property type="match status" value="1"/>
</dbReference>
<proteinExistence type="predicted"/>
<dbReference type="KEGG" id="clz:BIU88_12715"/>